<sequence length="106" mass="12566">MSQVTPFSPANRKVVQSLYHRSLKLAFNWINRRDLYRQKAVEIRAQFDLHKDVSDPKELRRLIDKTESLLEKYKHPDPFIPPQRAGGTKFERNTPPCLDEPYPARY</sequence>
<dbReference type="CDD" id="cd20263">
    <property type="entry name" value="Complex1_LYR_NDUFB9_LYRM3"/>
    <property type="match status" value="1"/>
</dbReference>
<dbReference type="GO" id="GO:0005743">
    <property type="term" value="C:mitochondrial inner membrane"/>
    <property type="evidence" value="ECO:0007669"/>
    <property type="project" value="UniProtKB-SubCell"/>
</dbReference>
<reference evidence="18 19" key="1">
    <citation type="journal article" date="2016" name="Proc. Natl. Acad. Sci. U.S.A.">
        <title>Comparative genomics of biotechnologically important yeasts.</title>
        <authorList>
            <person name="Riley R."/>
            <person name="Haridas S."/>
            <person name="Wolfe K.H."/>
            <person name="Lopes M.R."/>
            <person name="Hittinger C.T."/>
            <person name="Goeker M."/>
            <person name="Salamov A.A."/>
            <person name="Wisecaver J.H."/>
            <person name="Long T.M."/>
            <person name="Calvey C.H."/>
            <person name="Aerts A.L."/>
            <person name="Barry K.W."/>
            <person name="Choi C."/>
            <person name="Clum A."/>
            <person name="Coughlan A.Y."/>
            <person name="Deshpande S."/>
            <person name="Douglass A.P."/>
            <person name="Hanson S.J."/>
            <person name="Klenk H.-P."/>
            <person name="LaButti K.M."/>
            <person name="Lapidus A."/>
            <person name="Lindquist E.A."/>
            <person name="Lipzen A.M."/>
            <person name="Meier-Kolthoff J.P."/>
            <person name="Ohm R.A."/>
            <person name="Otillar R.P."/>
            <person name="Pangilinan J.L."/>
            <person name="Peng Y."/>
            <person name="Rokas A."/>
            <person name="Rosa C.A."/>
            <person name="Scheuner C."/>
            <person name="Sibirny A.A."/>
            <person name="Slot J.C."/>
            <person name="Stielow J.B."/>
            <person name="Sun H."/>
            <person name="Kurtzman C.P."/>
            <person name="Blackwell M."/>
            <person name="Grigoriev I.V."/>
            <person name="Jeffries T.W."/>
        </authorList>
    </citation>
    <scope>NUCLEOTIDE SEQUENCE [LARGE SCALE GENOMIC DNA]</scope>
    <source>
        <strain evidence="19">ATCC 58044 / CBS 1984 / NCYC 433 / NRRL Y-366-8</strain>
    </source>
</reference>
<evidence type="ECO:0000256" key="9">
    <source>
        <dbReference type="ARBA" id="ARBA00022792"/>
    </source>
</evidence>
<evidence type="ECO:0000256" key="1">
    <source>
        <dbReference type="ARBA" id="ARBA00002920"/>
    </source>
</evidence>
<keyword evidence="11" id="KW-0007">Acetylation</keyword>
<evidence type="ECO:0000313" key="19">
    <source>
        <dbReference type="Proteomes" id="UP000094112"/>
    </source>
</evidence>
<keyword evidence="10" id="KW-0249">Electron transport</keyword>
<keyword evidence="9" id="KW-0999">Mitochondrion inner membrane</keyword>
<evidence type="ECO:0000256" key="12">
    <source>
        <dbReference type="ARBA" id="ARBA00023128"/>
    </source>
</evidence>
<evidence type="ECO:0000259" key="17">
    <source>
        <dbReference type="Pfam" id="PF05347"/>
    </source>
</evidence>
<evidence type="ECO:0000256" key="3">
    <source>
        <dbReference type="ARBA" id="ARBA00009508"/>
    </source>
</evidence>
<protein>
    <recommendedName>
        <fullName evidence="5">NADH dehydrogenase [ubiquinone] 1 beta subcomplex subunit 9</fullName>
    </recommendedName>
    <alternativeName>
        <fullName evidence="14">Complex I-B22</fullName>
    </alternativeName>
    <alternativeName>
        <fullName evidence="15">NADH-ubiquinone oxidoreductase B22 subunit</fullName>
    </alternativeName>
</protein>
<evidence type="ECO:0000256" key="7">
    <source>
        <dbReference type="ARBA" id="ARBA00022553"/>
    </source>
</evidence>
<comment type="similarity">
    <text evidence="3">Belongs to the complex I LYR family.</text>
</comment>
<dbReference type="PANTHER" id="PTHR12868">
    <property type="entry name" value="NADH-UBIQUINONE OXIDOREDUCTASE B22 SUBUNIT"/>
    <property type="match status" value="1"/>
</dbReference>
<feature type="region of interest" description="Disordered" evidence="16">
    <location>
        <begin position="74"/>
        <end position="106"/>
    </location>
</feature>
<dbReference type="EMBL" id="KV454214">
    <property type="protein sequence ID" value="ODQ57304.1"/>
    <property type="molecule type" value="Genomic_DNA"/>
</dbReference>
<evidence type="ECO:0000256" key="15">
    <source>
        <dbReference type="ARBA" id="ARBA00032528"/>
    </source>
</evidence>
<dbReference type="InterPro" id="IPR033034">
    <property type="entry name" value="NDUFB9"/>
</dbReference>
<keyword evidence="8" id="KW-0679">Respiratory chain</keyword>
<keyword evidence="12" id="KW-0496">Mitochondrion</keyword>
<evidence type="ECO:0000256" key="16">
    <source>
        <dbReference type="SAM" id="MobiDB-lite"/>
    </source>
</evidence>
<evidence type="ECO:0000256" key="5">
    <source>
        <dbReference type="ARBA" id="ARBA00018684"/>
    </source>
</evidence>
<evidence type="ECO:0000313" key="18">
    <source>
        <dbReference type="EMBL" id="ODQ57304.1"/>
    </source>
</evidence>
<dbReference type="AlphaFoldDB" id="A0A1E3NW09"/>
<accession>A0A1E3NW09</accession>
<evidence type="ECO:0000256" key="11">
    <source>
        <dbReference type="ARBA" id="ARBA00022990"/>
    </source>
</evidence>
<dbReference type="RefSeq" id="XP_019036511.1">
    <property type="nucleotide sequence ID" value="XM_019185247.1"/>
</dbReference>
<dbReference type="PANTHER" id="PTHR12868:SF0">
    <property type="entry name" value="NADH DEHYDROGENASE [UBIQUINONE] 1 BETA SUBCOMPLEX SUBUNIT 9"/>
    <property type="match status" value="1"/>
</dbReference>
<evidence type="ECO:0000256" key="8">
    <source>
        <dbReference type="ARBA" id="ARBA00022660"/>
    </source>
</evidence>
<gene>
    <name evidence="18" type="ORF">WICANDRAFT_81519</name>
</gene>
<dbReference type="Proteomes" id="UP000094112">
    <property type="component" value="Unassembled WGS sequence"/>
</dbReference>
<proteinExistence type="inferred from homology"/>
<keyword evidence="13" id="KW-0472">Membrane</keyword>
<dbReference type="InterPro" id="IPR008011">
    <property type="entry name" value="Complex1_LYR_dom"/>
</dbReference>
<keyword evidence="6" id="KW-0813">Transport</keyword>
<comment type="function">
    <text evidence="1">Accessory subunit of the mitochondrial membrane respiratory chain NADH dehydrogenase (Complex I), that is believed to be not involved in catalysis. Complex I functions in the transfer of electrons from NADH to the respiratory chain. The immediate electron acceptor for the enzyme is believed to be ubiquinone.</text>
</comment>
<name>A0A1E3NW09_WICAA</name>
<comment type="subunit">
    <text evidence="4">Mammalian complex I is composed of 45 different subunits.</text>
</comment>
<organism evidence="18 19">
    <name type="scientific">Wickerhamomyces anomalus (strain ATCC 58044 / CBS 1984 / NCYC 433 / NRRL Y-366-8)</name>
    <name type="common">Yeast</name>
    <name type="synonym">Hansenula anomala</name>
    <dbReference type="NCBI Taxonomy" id="683960"/>
    <lineage>
        <taxon>Eukaryota</taxon>
        <taxon>Fungi</taxon>
        <taxon>Dikarya</taxon>
        <taxon>Ascomycota</taxon>
        <taxon>Saccharomycotina</taxon>
        <taxon>Saccharomycetes</taxon>
        <taxon>Phaffomycetales</taxon>
        <taxon>Wickerhamomycetaceae</taxon>
        <taxon>Wickerhamomyces</taxon>
    </lineage>
</organism>
<dbReference type="STRING" id="683960.A0A1E3NW09"/>
<evidence type="ECO:0000256" key="2">
    <source>
        <dbReference type="ARBA" id="ARBA00004443"/>
    </source>
</evidence>
<dbReference type="GO" id="GO:0006120">
    <property type="term" value="P:mitochondrial electron transport, NADH to ubiquinone"/>
    <property type="evidence" value="ECO:0007669"/>
    <property type="project" value="InterPro"/>
</dbReference>
<evidence type="ECO:0000256" key="14">
    <source>
        <dbReference type="ARBA" id="ARBA00030192"/>
    </source>
</evidence>
<evidence type="ECO:0000256" key="4">
    <source>
        <dbReference type="ARBA" id="ARBA00011790"/>
    </source>
</evidence>
<comment type="subcellular location">
    <subcellularLocation>
        <location evidence="2">Mitochondrion inner membrane</location>
        <topology evidence="2">Peripheral membrane protein</topology>
        <orientation evidence="2">Matrix side</orientation>
    </subcellularLocation>
</comment>
<evidence type="ECO:0000256" key="13">
    <source>
        <dbReference type="ARBA" id="ARBA00023136"/>
    </source>
</evidence>
<feature type="domain" description="Complex 1 LYR protein" evidence="17">
    <location>
        <begin position="15"/>
        <end position="71"/>
    </location>
</feature>
<keyword evidence="7" id="KW-0597">Phosphoprotein</keyword>
<dbReference type="Pfam" id="PF05347">
    <property type="entry name" value="Complex1_LYR"/>
    <property type="match status" value="1"/>
</dbReference>
<dbReference type="InterPro" id="IPR045292">
    <property type="entry name" value="Complex1_LYR_NDUFB9_LYRM3"/>
</dbReference>
<evidence type="ECO:0000256" key="6">
    <source>
        <dbReference type="ARBA" id="ARBA00022448"/>
    </source>
</evidence>
<keyword evidence="19" id="KW-1185">Reference proteome</keyword>
<dbReference type="OrthoDB" id="13598at2759"/>
<dbReference type="GeneID" id="30202493"/>
<evidence type="ECO:0000256" key="10">
    <source>
        <dbReference type="ARBA" id="ARBA00022982"/>
    </source>
</evidence>